<reference evidence="3 4" key="1">
    <citation type="submission" date="2020-08" db="EMBL/GenBank/DDBJ databases">
        <title>Genomic Encyclopedia of Type Strains, Phase IV (KMG-IV): sequencing the most valuable type-strain genomes for metagenomic binning, comparative biology and taxonomic classification.</title>
        <authorList>
            <person name="Goeker M."/>
        </authorList>
    </citation>
    <scope>NUCLEOTIDE SEQUENCE [LARGE SCALE GENOMIC DNA]</scope>
    <source>
        <strain evidence="3 4">DSM 100044</strain>
    </source>
</reference>
<feature type="domain" description="Acyltransferase 3" evidence="2">
    <location>
        <begin position="5"/>
        <end position="356"/>
    </location>
</feature>
<keyword evidence="3" id="KW-0808">Transferase</keyword>
<feature type="transmembrane region" description="Helical" evidence="1">
    <location>
        <begin position="52"/>
        <end position="75"/>
    </location>
</feature>
<feature type="transmembrane region" description="Helical" evidence="1">
    <location>
        <begin position="243"/>
        <end position="261"/>
    </location>
</feature>
<dbReference type="PANTHER" id="PTHR36927">
    <property type="entry name" value="BLR4337 PROTEIN"/>
    <property type="match status" value="1"/>
</dbReference>
<dbReference type="InterPro" id="IPR050623">
    <property type="entry name" value="Glucan_succinyl_AcylTrfase"/>
</dbReference>
<accession>A0A7W9BG92</accession>
<proteinExistence type="predicted"/>
<dbReference type="EMBL" id="JACIJK010000012">
    <property type="protein sequence ID" value="MBB5716637.1"/>
    <property type="molecule type" value="Genomic_DNA"/>
</dbReference>
<feature type="transmembrane region" description="Helical" evidence="1">
    <location>
        <begin position="142"/>
        <end position="165"/>
    </location>
</feature>
<feature type="transmembrane region" description="Helical" evidence="1">
    <location>
        <begin position="216"/>
        <end position="236"/>
    </location>
</feature>
<feature type="transmembrane region" description="Helical" evidence="1">
    <location>
        <begin position="87"/>
        <end position="105"/>
    </location>
</feature>
<dbReference type="InterPro" id="IPR002656">
    <property type="entry name" value="Acyl_transf_3_dom"/>
</dbReference>
<dbReference type="Proteomes" id="UP000546200">
    <property type="component" value="Unassembled WGS sequence"/>
</dbReference>
<organism evidence="3 4">
    <name type="scientific">Sphingomonas aerophila</name>
    <dbReference type="NCBI Taxonomy" id="1344948"/>
    <lineage>
        <taxon>Bacteria</taxon>
        <taxon>Pseudomonadati</taxon>
        <taxon>Pseudomonadota</taxon>
        <taxon>Alphaproteobacteria</taxon>
        <taxon>Sphingomonadales</taxon>
        <taxon>Sphingomonadaceae</taxon>
        <taxon>Sphingomonas</taxon>
    </lineage>
</organism>
<dbReference type="GO" id="GO:0016747">
    <property type="term" value="F:acyltransferase activity, transferring groups other than amino-acyl groups"/>
    <property type="evidence" value="ECO:0007669"/>
    <property type="project" value="InterPro"/>
</dbReference>
<evidence type="ECO:0000256" key="1">
    <source>
        <dbReference type="SAM" id="Phobius"/>
    </source>
</evidence>
<feature type="transmembrane region" description="Helical" evidence="1">
    <location>
        <begin position="177"/>
        <end position="196"/>
    </location>
</feature>
<comment type="caution">
    <text evidence="3">The sequence shown here is derived from an EMBL/GenBank/DDBJ whole genome shotgun (WGS) entry which is preliminary data.</text>
</comment>
<keyword evidence="1" id="KW-0472">Membrane</keyword>
<dbReference type="RefSeq" id="WP_184060076.1">
    <property type="nucleotide sequence ID" value="NZ_JACIJK010000012.1"/>
</dbReference>
<feature type="transmembrane region" description="Helical" evidence="1">
    <location>
        <begin position="341"/>
        <end position="364"/>
    </location>
</feature>
<protein>
    <submittedName>
        <fullName evidence="3">Surface polysaccharide O-acyltransferase-like enzyme</fullName>
    </submittedName>
</protein>
<feature type="transmembrane region" description="Helical" evidence="1">
    <location>
        <begin position="281"/>
        <end position="299"/>
    </location>
</feature>
<name>A0A7W9BG92_9SPHN</name>
<sequence>MERHYGMDWLRIGAFGLLILYHIGMVFVPWGFQVKTAHPLAWVEIPMFLTNPWRLTLLFVVSGYASRALLAKAGSAGAFLRSRSTRLLIPLLFGVAVIVPPQAWIELTTQHGYARGYLDFLAHDYFRFRFLDGIALPTYNHLWFVAYLWVYSVGLAIGVAIVGGARLQALFDPVFGGWRALVIPAAYIVLLETVLFHQVEDTHDFVGDGVAHLRYVPAFLFGFAMARSPIVMAAFARHWRTSGAVALACFATIAALLLAWPDFTFPDSPAVLWTYRVARHLETWTAIAALIGIAERLLNHDHRWRSTLAEATFPFYIVHQTIIVLVEGALLPLHVGPLVEFAILVVTTVACCWIFYVAGVRIGWLRPLIGLKGSALRSNPSQGSSGAARMLSVR</sequence>
<evidence type="ECO:0000259" key="2">
    <source>
        <dbReference type="Pfam" id="PF01757"/>
    </source>
</evidence>
<dbReference type="Pfam" id="PF01757">
    <property type="entry name" value="Acyl_transf_3"/>
    <property type="match status" value="1"/>
</dbReference>
<keyword evidence="3" id="KW-0012">Acyltransferase</keyword>
<dbReference type="PANTHER" id="PTHR36927:SF3">
    <property type="entry name" value="GLUCANS BIOSYNTHESIS PROTEIN C"/>
    <property type="match status" value="1"/>
</dbReference>
<keyword evidence="1" id="KW-0812">Transmembrane</keyword>
<evidence type="ECO:0000313" key="3">
    <source>
        <dbReference type="EMBL" id="MBB5716637.1"/>
    </source>
</evidence>
<keyword evidence="1" id="KW-1133">Transmembrane helix</keyword>
<dbReference type="AlphaFoldDB" id="A0A7W9BG92"/>
<feature type="transmembrane region" description="Helical" evidence="1">
    <location>
        <begin position="12"/>
        <end position="32"/>
    </location>
</feature>
<gene>
    <name evidence="3" type="ORF">FHS94_003507</name>
</gene>
<keyword evidence="4" id="KW-1185">Reference proteome</keyword>
<evidence type="ECO:0000313" key="4">
    <source>
        <dbReference type="Proteomes" id="UP000546200"/>
    </source>
</evidence>
<feature type="transmembrane region" description="Helical" evidence="1">
    <location>
        <begin position="311"/>
        <end position="335"/>
    </location>
</feature>